<sequence>MASVQVLVIDTVVEGVLADQVLPLLSERLHGGIVPLLSEHLHADMVPLLVEHLLGDVVPSFTIAGALLALANPDNNPWGWGRWQAITRYPTTPWLVEDGVHNIVHWSVQMREAVSSFVASFFATPASKKLQMTQCKSDTHVEGRTAWTSFVSANWKLVWKAQDIIDTTLKEQSCRPYEEWAGGNPTIAQVHKAYPFLAYALFGEDGATDATATFLKDNVQDFLERIMACTWNRYRKNLNRKRVKMVELQVTVNTSWLGNITPTSARIQRYLATSDKLITLLKQYDDSESVKQIKDQRQQIVDMLGAMGLDKGGNSNKMHEDALEKLATTDQVSALEQAIYEFMEHFADQETQDLPALNFESGVLVAWKKGVEEFVDKTKDNLWRILGLEQLRTLPHFQTKTDPTTTVKPWSNEGQKWLDKNQAAVALTPKWHQLVGIVRIIDKMLKGEPVLLMDEVGVGKTMQAIGVVACAAYFCNFYDIHGKFPGIFGQYKCASTGANLPDYPTIIVCPTNLHAQLMNEIERRNNGSNSGRPYGHNPKCPLVVALYWLLKQHCKAIQTPSGLLWTATTKYNKLYVAVRALRHQANVTIALTATPVLTRPSDLWHVGRFMGLSGFEGPNNDNRYRTMNKGINASQLKNPYAEHPLLLSMYDWEHKNLHNIAKELMDDNPTAAYYCTEKSSLHPKANEARNTEPSEKPSTLEQ</sequence>
<organism evidence="6">
    <name type="scientific">Serpula lacrymans var. lacrymans (strain S7.3)</name>
    <name type="common">Dry rot fungus</name>
    <dbReference type="NCBI Taxonomy" id="936435"/>
    <lineage>
        <taxon>Eukaryota</taxon>
        <taxon>Fungi</taxon>
        <taxon>Dikarya</taxon>
        <taxon>Basidiomycota</taxon>
        <taxon>Agaricomycotina</taxon>
        <taxon>Agaricomycetes</taxon>
        <taxon>Agaricomycetidae</taxon>
        <taxon>Boletales</taxon>
        <taxon>Coniophorineae</taxon>
        <taxon>Serpulaceae</taxon>
        <taxon>Serpula</taxon>
    </lineage>
</organism>
<evidence type="ECO:0000256" key="1">
    <source>
        <dbReference type="ARBA" id="ARBA00022741"/>
    </source>
</evidence>
<feature type="region of interest" description="Disordered" evidence="3">
    <location>
        <begin position="678"/>
        <end position="702"/>
    </location>
</feature>
<dbReference type="InterPro" id="IPR014001">
    <property type="entry name" value="Helicase_ATP-bd"/>
</dbReference>
<feature type="compositionally biased region" description="Basic and acidic residues" evidence="3">
    <location>
        <begin position="684"/>
        <end position="695"/>
    </location>
</feature>
<gene>
    <name evidence="5" type="ORF">SERLA73DRAFT_148784</name>
</gene>
<reference evidence="6" key="1">
    <citation type="journal article" date="2011" name="Science">
        <title>The plant cell wall-decomposing machinery underlies the functional diversity of forest fungi.</title>
        <authorList>
            <person name="Eastwood D.C."/>
            <person name="Floudas D."/>
            <person name="Binder M."/>
            <person name="Majcherczyk A."/>
            <person name="Schneider P."/>
            <person name="Aerts A."/>
            <person name="Asiegbu F.O."/>
            <person name="Baker S.E."/>
            <person name="Barry K."/>
            <person name="Bendiksby M."/>
            <person name="Blumentritt M."/>
            <person name="Coutinho P.M."/>
            <person name="Cullen D."/>
            <person name="de Vries R.P."/>
            <person name="Gathman A."/>
            <person name="Goodell B."/>
            <person name="Henrissat B."/>
            <person name="Ihrmark K."/>
            <person name="Kauserud H."/>
            <person name="Kohler A."/>
            <person name="LaButti K."/>
            <person name="Lapidus A."/>
            <person name="Lavin J.L."/>
            <person name="Lee Y.-H."/>
            <person name="Lindquist E."/>
            <person name="Lilly W."/>
            <person name="Lucas S."/>
            <person name="Morin E."/>
            <person name="Murat C."/>
            <person name="Oguiza J.A."/>
            <person name="Park J."/>
            <person name="Pisabarro A.G."/>
            <person name="Riley R."/>
            <person name="Rosling A."/>
            <person name="Salamov A."/>
            <person name="Schmidt O."/>
            <person name="Schmutz J."/>
            <person name="Skrede I."/>
            <person name="Stenlid J."/>
            <person name="Wiebenga A."/>
            <person name="Xie X."/>
            <person name="Kuees U."/>
            <person name="Hibbett D.S."/>
            <person name="Hoffmeister D."/>
            <person name="Hoegberg N."/>
            <person name="Martin F."/>
            <person name="Grigoriev I.V."/>
            <person name="Watkinson S.C."/>
        </authorList>
    </citation>
    <scope>NUCLEOTIDE SEQUENCE [LARGE SCALE GENOMIC DNA]</scope>
    <source>
        <strain evidence="6">strain S7.3</strain>
    </source>
</reference>
<dbReference type="SUPFAM" id="SSF52540">
    <property type="entry name" value="P-loop containing nucleoside triphosphate hydrolases"/>
    <property type="match status" value="1"/>
</dbReference>
<dbReference type="Proteomes" id="UP000008063">
    <property type="component" value="Unassembled WGS sequence"/>
</dbReference>
<dbReference type="HOGENOM" id="CLU_024528_0_0_1"/>
<dbReference type="InterPro" id="IPR000330">
    <property type="entry name" value="SNF2_N"/>
</dbReference>
<dbReference type="InParanoid" id="F8PEU1"/>
<keyword evidence="1" id="KW-0547">Nucleotide-binding</keyword>
<name>F8PEU1_SERL3</name>
<dbReference type="Pfam" id="PF00176">
    <property type="entry name" value="SNF2-rel_dom"/>
    <property type="match status" value="1"/>
</dbReference>
<dbReference type="InterPro" id="IPR038718">
    <property type="entry name" value="SNF2-like_sf"/>
</dbReference>
<evidence type="ECO:0000256" key="3">
    <source>
        <dbReference type="SAM" id="MobiDB-lite"/>
    </source>
</evidence>
<dbReference type="InterPro" id="IPR027417">
    <property type="entry name" value="P-loop_NTPase"/>
</dbReference>
<dbReference type="Gene3D" id="3.40.50.10810">
    <property type="entry name" value="Tandem AAA-ATPase domain"/>
    <property type="match status" value="1"/>
</dbReference>
<evidence type="ECO:0000313" key="6">
    <source>
        <dbReference type="Proteomes" id="UP000008063"/>
    </source>
</evidence>
<evidence type="ECO:0000259" key="4">
    <source>
        <dbReference type="PROSITE" id="PS51192"/>
    </source>
</evidence>
<evidence type="ECO:0000256" key="2">
    <source>
        <dbReference type="ARBA" id="ARBA00022840"/>
    </source>
</evidence>
<dbReference type="AlphaFoldDB" id="F8PEU1"/>
<dbReference type="STRING" id="936435.F8PEU1"/>
<protein>
    <recommendedName>
        <fullName evidence="4">Helicase ATP-binding domain-containing protein</fullName>
    </recommendedName>
</protein>
<dbReference type="PROSITE" id="PS51192">
    <property type="entry name" value="HELICASE_ATP_BIND_1"/>
    <property type="match status" value="1"/>
</dbReference>
<keyword evidence="2" id="KW-0067">ATP-binding</keyword>
<keyword evidence="6" id="KW-1185">Reference proteome</keyword>
<proteinExistence type="predicted"/>
<feature type="domain" description="Helicase ATP-binding" evidence="4">
    <location>
        <begin position="441"/>
        <end position="613"/>
    </location>
</feature>
<dbReference type="EMBL" id="GL945474">
    <property type="protein sequence ID" value="EGO04152.1"/>
    <property type="molecule type" value="Genomic_DNA"/>
</dbReference>
<dbReference type="OMA" id="KWRDWIS"/>
<evidence type="ECO:0000313" key="5">
    <source>
        <dbReference type="EMBL" id="EGO04152.1"/>
    </source>
</evidence>
<dbReference type="OrthoDB" id="3270319at2759"/>
<accession>F8PEU1</accession>
<dbReference type="GO" id="GO:0005524">
    <property type="term" value="F:ATP binding"/>
    <property type="evidence" value="ECO:0007669"/>
    <property type="project" value="InterPro"/>
</dbReference>